<evidence type="ECO:0000256" key="1">
    <source>
        <dbReference type="SAM" id="MobiDB-lite"/>
    </source>
</evidence>
<accession>A0AAV7F433</accession>
<reference evidence="2 3" key="1">
    <citation type="submission" date="2021-07" db="EMBL/GenBank/DDBJ databases">
        <title>The Aristolochia fimbriata genome: insights into angiosperm evolution, floral development and chemical biosynthesis.</title>
        <authorList>
            <person name="Jiao Y."/>
        </authorList>
    </citation>
    <scope>NUCLEOTIDE SEQUENCE [LARGE SCALE GENOMIC DNA]</scope>
    <source>
        <strain evidence="2">IBCAS-2021</strain>
        <tissue evidence="2">Leaf</tissue>
    </source>
</reference>
<organism evidence="2 3">
    <name type="scientific">Aristolochia fimbriata</name>
    <name type="common">White veined hardy Dutchman's pipe vine</name>
    <dbReference type="NCBI Taxonomy" id="158543"/>
    <lineage>
        <taxon>Eukaryota</taxon>
        <taxon>Viridiplantae</taxon>
        <taxon>Streptophyta</taxon>
        <taxon>Embryophyta</taxon>
        <taxon>Tracheophyta</taxon>
        <taxon>Spermatophyta</taxon>
        <taxon>Magnoliopsida</taxon>
        <taxon>Magnoliidae</taxon>
        <taxon>Piperales</taxon>
        <taxon>Aristolochiaceae</taxon>
        <taxon>Aristolochia</taxon>
    </lineage>
</organism>
<dbReference type="PANTHER" id="PTHR34198">
    <property type="entry name" value="OS01G0175100 PROTEIN"/>
    <property type="match status" value="1"/>
</dbReference>
<evidence type="ECO:0000313" key="2">
    <source>
        <dbReference type="EMBL" id="KAG9455466.1"/>
    </source>
</evidence>
<dbReference type="Proteomes" id="UP000825729">
    <property type="component" value="Unassembled WGS sequence"/>
</dbReference>
<proteinExistence type="predicted"/>
<protein>
    <submittedName>
        <fullName evidence="2">Uncharacterized protein</fullName>
    </submittedName>
</protein>
<dbReference type="EMBL" id="JAINDJ010000003">
    <property type="protein sequence ID" value="KAG9455466.1"/>
    <property type="molecule type" value="Genomic_DNA"/>
</dbReference>
<gene>
    <name evidence="2" type="ORF">H6P81_008370</name>
</gene>
<name>A0AAV7F433_ARIFI</name>
<feature type="compositionally biased region" description="Basic and acidic residues" evidence="1">
    <location>
        <begin position="63"/>
        <end position="77"/>
    </location>
</feature>
<comment type="caution">
    <text evidence="2">The sequence shown here is derived from an EMBL/GenBank/DDBJ whole genome shotgun (WGS) entry which is preliminary data.</text>
</comment>
<keyword evidence="3" id="KW-1185">Reference proteome</keyword>
<dbReference type="PANTHER" id="PTHR34198:SF1">
    <property type="entry name" value="OS01G0104300 PROTEIN"/>
    <property type="match status" value="1"/>
</dbReference>
<dbReference type="AlphaFoldDB" id="A0AAV7F433"/>
<sequence>MATLYPFLPSPNPAASKLRTPVVVSAGGKSSQAAFAFGDDIVNGAFVSDETKRPWWAPLFRGDGARKVEDPSPEKPKPAGNRSALTAEKARLLRKELRAMETWHDPMYHSAIAARLASPDQTW</sequence>
<feature type="region of interest" description="Disordered" evidence="1">
    <location>
        <begin position="60"/>
        <end position="87"/>
    </location>
</feature>
<evidence type="ECO:0000313" key="3">
    <source>
        <dbReference type="Proteomes" id="UP000825729"/>
    </source>
</evidence>